<sequence length="65" mass="6637">MAGVALLLAGLATLVFAARIGGRAARGATQGVAVLVVVIGVLLLLRRPGSGLHLPGHGPRRWHQP</sequence>
<dbReference type="Proteomes" id="UP000245765">
    <property type="component" value="Unassembled WGS sequence"/>
</dbReference>
<evidence type="ECO:0000256" key="1">
    <source>
        <dbReference type="SAM" id="Phobius"/>
    </source>
</evidence>
<dbReference type="AlphaFoldDB" id="A0A317FFD3"/>
<comment type="caution">
    <text evidence="2">The sequence shown here is derived from an EMBL/GenBank/DDBJ whole genome shotgun (WGS) entry which is preliminary data.</text>
</comment>
<organism evidence="2 3">
    <name type="scientific">Falsiroseomonas bella</name>
    <dbReference type="NCBI Taxonomy" id="2184016"/>
    <lineage>
        <taxon>Bacteria</taxon>
        <taxon>Pseudomonadati</taxon>
        <taxon>Pseudomonadota</taxon>
        <taxon>Alphaproteobacteria</taxon>
        <taxon>Acetobacterales</taxon>
        <taxon>Roseomonadaceae</taxon>
        <taxon>Falsiroseomonas</taxon>
    </lineage>
</organism>
<proteinExistence type="predicted"/>
<accession>A0A317FFD3</accession>
<keyword evidence="1" id="KW-0812">Transmembrane</keyword>
<dbReference type="RefSeq" id="WP_109870603.1">
    <property type="nucleotide sequence ID" value="NZ_QGNA01000002.1"/>
</dbReference>
<reference evidence="3" key="1">
    <citation type="submission" date="2018-05" db="EMBL/GenBank/DDBJ databases">
        <authorList>
            <person name="Du Z."/>
            <person name="Wang X."/>
        </authorList>
    </citation>
    <scope>NUCLEOTIDE SEQUENCE [LARGE SCALE GENOMIC DNA]</scope>
    <source>
        <strain evidence="3">CQN31</strain>
    </source>
</reference>
<evidence type="ECO:0000313" key="3">
    <source>
        <dbReference type="Proteomes" id="UP000245765"/>
    </source>
</evidence>
<protein>
    <submittedName>
        <fullName evidence="2">Uncharacterized protein</fullName>
    </submittedName>
</protein>
<feature type="transmembrane region" description="Helical" evidence="1">
    <location>
        <begin position="27"/>
        <end position="45"/>
    </location>
</feature>
<keyword evidence="1" id="KW-1133">Transmembrane helix</keyword>
<evidence type="ECO:0000313" key="2">
    <source>
        <dbReference type="EMBL" id="PWS37495.1"/>
    </source>
</evidence>
<keyword evidence="1" id="KW-0472">Membrane</keyword>
<name>A0A317FFD3_9PROT</name>
<keyword evidence="3" id="KW-1185">Reference proteome</keyword>
<dbReference type="EMBL" id="QGNA01000002">
    <property type="protein sequence ID" value="PWS37495.1"/>
    <property type="molecule type" value="Genomic_DNA"/>
</dbReference>
<gene>
    <name evidence="2" type="ORF">DFH01_11745</name>
</gene>